<dbReference type="SUPFAM" id="SSF55298">
    <property type="entry name" value="YjgF-like"/>
    <property type="match status" value="1"/>
</dbReference>
<comment type="caution">
    <text evidence="1">The sequence shown here is derived from an EMBL/GenBank/DDBJ whole genome shotgun (WGS) entry which is preliminary data.</text>
</comment>
<dbReference type="AlphaFoldDB" id="A0A640SM27"/>
<dbReference type="Proteomes" id="UP000435837">
    <property type="component" value="Unassembled WGS sequence"/>
</dbReference>
<reference evidence="1 2" key="1">
    <citation type="submission" date="2019-12" db="EMBL/GenBank/DDBJ databases">
        <title>Whole genome shotgun sequence of Streptomyces caniferus NBRC 15389.</title>
        <authorList>
            <person name="Ichikawa N."/>
            <person name="Kimura A."/>
            <person name="Kitahashi Y."/>
            <person name="Komaki H."/>
            <person name="Tamura T."/>
        </authorList>
    </citation>
    <scope>NUCLEOTIDE SEQUENCE [LARGE SCALE GENOMIC DNA]</scope>
    <source>
        <strain evidence="1 2">NBRC 15389</strain>
    </source>
</reference>
<gene>
    <name evidence="1" type="ORF">Scani_80700</name>
</gene>
<proteinExistence type="predicted"/>
<protein>
    <recommendedName>
        <fullName evidence="3">Enamine deaminase RidA</fullName>
    </recommendedName>
</protein>
<name>A0A640SM27_9ACTN</name>
<sequence>MSRVYSERKPVPRAVTLIRSASLSDVAEYSYAATAPAESRLIFLAGACPLNEDGSTAAIGDVAGQAAKAVENMRTALADSGASLHDVISTRVLVASHRREDLVTAWGVVRTAFGDHDVPSTLMGVTVLGYDGQLVEIEAIAAVLDS</sequence>
<dbReference type="Gene3D" id="3.30.1330.40">
    <property type="entry name" value="RutC-like"/>
    <property type="match status" value="1"/>
</dbReference>
<dbReference type="Pfam" id="PF01042">
    <property type="entry name" value="Ribonuc_L-PSP"/>
    <property type="match status" value="1"/>
</dbReference>
<evidence type="ECO:0000313" key="2">
    <source>
        <dbReference type="Proteomes" id="UP000435837"/>
    </source>
</evidence>
<evidence type="ECO:0008006" key="3">
    <source>
        <dbReference type="Google" id="ProtNLM"/>
    </source>
</evidence>
<accession>A0A640SM27</accession>
<organism evidence="1 2">
    <name type="scientific">Streptomyces caniferus</name>
    <dbReference type="NCBI Taxonomy" id="285557"/>
    <lineage>
        <taxon>Bacteria</taxon>
        <taxon>Bacillati</taxon>
        <taxon>Actinomycetota</taxon>
        <taxon>Actinomycetes</taxon>
        <taxon>Kitasatosporales</taxon>
        <taxon>Streptomycetaceae</taxon>
        <taxon>Streptomyces</taxon>
    </lineage>
</organism>
<dbReference type="PANTHER" id="PTHR43857">
    <property type="entry name" value="BLR7761 PROTEIN"/>
    <property type="match status" value="1"/>
</dbReference>
<dbReference type="PANTHER" id="PTHR43857:SF1">
    <property type="entry name" value="YJGH FAMILY PROTEIN"/>
    <property type="match status" value="1"/>
</dbReference>
<evidence type="ECO:0000313" key="1">
    <source>
        <dbReference type="EMBL" id="GFE11802.1"/>
    </source>
</evidence>
<dbReference type="InterPro" id="IPR006175">
    <property type="entry name" value="YjgF/YER057c/UK114"/>
</dbReference>
<dbReference type="InterPro" id="IPR035959">
    <property type="entry name" value="RutC-like_sf"/>
</dbReference>
<dbReference type="EMBL" id="BLIN01000007">
    <property type="protein sequence ID" value="GFE11802.1"/>
    <property type="molecule type" value="Genomic_DNA"/>
</dbReference>